<dbReference type="Gene3D" id="1.20.120.1910">
    <property type="entry name" value="Cysteine-tRNA ligase, C-terminal anti-codon recognition domain"/>
    <property type="match status" value="1"/>
</dbReference>
<dbReference type="AlphaFoldDB" id="A0A1G1YV37"/>
<dbReference type="GO" id="GO:0005524">
    <property type="term" value="F:ATP binding"/>
    <property type="evidence" value="ECO:0007669"/>
    <property type="project" value="UniProtKB-KW"/>
</dbReference>
<name>A0A1G1YV37_9BACT</name>
<keyword evidence="2" id="KW-0547">Nucleotide-binding</keyword>
<reference evidence="4 5" key="1">
    <citation type="journal article" date="2016" name="Nat. Commun.">
        <title>Thousands of microbial genomes shed light on interconnected biogeochemical processes in an aquifer system.</title>
        <authorList>
            <person name="Anantharaman K."/>
            <person name="Brown C.T."/>
            <person name="Hug L.A."/>
            <person name="Sharon I."/>
            <person name="Castelle C.J."/>
            <person name="Probst A.J."/>
            <person name="Thomas B.C."/>
            <person name="Singh A."/>
            <person name="Wilkins M.J."/>
            <person name="Karaoz U."/>
            <person name="Brodie E.L."/>
            <person name="Williams K.H."/>
            <person name="Hubbard S.S."/>
            <person name="Banfield J.F."/>
        </authorList>
    </citation>
    <scope>NUCLEOTIDE SEQUENCE [LARGE SCALE GENOMIC DNA]</scope>
</reference>
<gene>
    <name evidence="4" type="ORF">A2Y84_00385</name>
</gene>
<dbReference type="GO" id="GO:0006418">
    <property type="term" value="P:tRNA aminoacylation for protein translation"/>
    <property type="evidence" value="ECO:0007669"/>
    <property type="project" value="InterPro"/>
</dbReference>
<dbReference type="SUPFAM" id="SSF47323">
    <property type="entry name" value="Anticodon-binding domain of a subclass of class I aminoacyl-tRNA synthetases"/>
    <property type="match status" value="1"/>
</dbReference>
<evidence type="ECO:0000313" key="4">
    <source>
        <dbReference type="EMBL" id="OGY56235.1"/>
    </source>
</evidence>
<evidence type="ECO:0000256" key="1">
    <source>
        <dbReference type="ARBA" id="ARBA00022598"/>
    </source>
</evidence>
<protein>
    <submittedName>
        <fullName evidence="4">Uncharacterized protein</fullName>
    </submittedName>
</protein>
<proteinExistence type="predicted"/>
<evidence type="ECO:0000256" key="3">
    <source>
        <dbReference type="ARBA" id="ARBA00022840"/>
    </source>
</evidence>
<accession>A0A1G1YV37</accession>
<evidence type="ECO:0000313" key="5">
    <source>
        <dbReference type="Proteomes" id="UP000177062"/>
    </source>
</evidence>
<dbReference type="EMBL" id="MHIT01000031">
    <property type="protein sequence ID" value="OGY56235.1"/>
    <property type="molecule type" value="Genomic_DNA"/>
</dbReference>
<comment type="caution">
    <text evidence="4">The sequence shown here is derived from an EMBL/GenBank/DDBJ whole genome shotgun (WGS) entry which is preliminary data.</text>
</comment>
<evidence type="ECO:0000256" key="2">
    <source>
        <dbReference type="ARBA" id="ARBA00022741"/>
    </source>
</evidence>
<keyword evidence="1" id="KW-0436">Ligase</keyword>
<organism evidence="4 5">
    <name type="scientific">Candidatus Colwellbacteria bacterium RBG_13_48_8</name>
    <dbReference type="NCBI Taxonomy" id="1797685"/>
    <lineage>
        <taxon>Bacteria</taxon>
        <taxon>Candidatus Colwelliibacteriota</taxon>
    </lineage>
</organism>
<keyword evidence="3" id="KW-0067">ATP-binding</keyword>
<dbReference type="InterPro" id="IPR009080">
    <property type="entry name" value="tRNAsynth_Ia_anticodon-bd"/>
</dbReference>
<dbReference type="GO" id="GO:0004812">
    <property type="term" value="F:aminoacyl-tRNA ligase activity"/>
    <property type="evidence" value="ECO:0007669"/>
    <property type="project" value="InterPro"/>
</dbReference>
<sequence length="98" mass="11343">MLRRAITDPEMGPGEARALAFEMDRVLGLQFSYADKLLKIPFHVRALVRGREVLRHNQQFVKADSLRNKVQSLGYEIEDTSYGPFIWPNKKQKSLLKI</sequence>
<dbReference type="Proteomes" id="UP000177062">
    <property type="component" value="Unassembled WGS sequence"/>
</dbReference>